<dbReference type="RefSeq" id="WP_024315172.1">
    <property type="nucleotide sequence ID" value="NZ_ATTO01000018.1"/>
</dbReference>
<evidence type="ECO:0000313" key="2">
    <source>
        <dbReference type="EMBL" id="CDM62572.1"/>
    </source>
</evidence>
<gene>
    <name evidence="2" type="ORF">LPU83_pLPU83d_1202</name>
</gene>
<keyword evidence="2" id="KW-0614">Plasmid</keyword>
<feature type="region of interest" description="Disordered" evidence="1">
    <location>
        <begin position="55"/>
        <end position="80"/>
    </location>
</feature>
<dbReference type="Proteomes" id="UP000019443">
    <property type="component" value="Plasmid pLPU83d"/>
</dbReference>
<feature type="compositionally biased region" description="Basic and acidic residues" evidence="1">
    <location>
        <begin position="59"/>
        <end position="80"/>
    </location>
</feature>
<sequence>MRLTYHIDRHDGGWAYRLNDVWSEPYPTHEAARAAAHAAARRQQIEGRDAEITFQSEDGTWHTEHVAGGDRPEADVIDGR</sequence>
<proteinExistence type="predicted"/>
<keyword evidence="3" id="KW-1185">Reference proteome</keyword>
<reference evidence="2" key="1">
    <citation type="submission" date="2013-11" db="EMBL/GenBank/DDBJ databases">
        <title>Draft genome sequence of the broad-host-range Rhizobium sp. LPU83 strain, a member of the low-genetic diversity Oregon-like Rhizobium sp. group.</title>
        <authorList>
            <person name="Wibberg D."/>
            <person name="Puehler A."/>
            <person name="Schlueter A."/>
        </authorList>
    </citation>
    <scope>NUCLEOTIDE SEQUENCE [LARGE SCALE GENOMIC DNA]</scope>
    <source>
        <strain evidence="2">LPU83</strain>
        <plasmid evidence="2">pLPU83d</plasmid>
    </source>
</reference>
<dbReference type="PATRIC" id="fig|348824.6.peg.6911"/>
<dbReference type="AlphaFoldDB" id="W6RNB2"/>
<evidence type="ECO:0000256" key="1">
    <source>
        <dbReference type="SAM" id="MobiDB-lite"/>
    </source>
</evidence>
<dbReference type="Pfam" id="PF09954">
    <property type="entry name" value="DUF2188"/>
    <property type="match status" value="1"/>
</dbReference>
<dbReference type="HOGENOM" id="CLU_157284_1_0_5"/>
<organism evidence="2 3">
    <name type="scientific">Rhizobium favelukesii</name>
    <dbReference type="NCBI Taxonomy" id="348824"/>
    <lineage>
        <taxon>Bacteria</taxon>
        <taxon>Pseudomonadati</taxon>
        <taxon>Pseudomonadota</taxon>
        <taxon>Alphaproteobacteria</taxon>
        <taxon>Hyphomicrobiales</taxon>
        <taxon>Rhizobiaceae</taxon>
        <taxon>Rhizobium/Agrobacterium group</taxon>
        <taxon>Rhizobium</taxon>
    </lineage>
</organism>
<dbReference type="KEGG" id="rhl:LPU83_pLPU83d_1202"/>
<evidence type="ECO:0008006" key="4">
    <source>
        <dbReference type="Google" id="ProtNLM"/>
    </source>
</evidence>
<name>W6RNB2_9HYPH</name>
<accession>W6RNB2</accession>
<protein>
    <recommendedName>
        <fullName evidence="4">DUF2188 domain-containing protein</fullName>
    </recommendedName>
</protein>
<dbReference type="InterPro" id="IPR018691">
    <property type="entry name" value="DUF2188"/>
</dbReference>
<geneLocation type="plasmid" evidence="2 3">
    <name>pLPU83d</name>
</geneLocation>
<evidence type="ECO:0000313" key="3">
    <source>
        <dbReference type="Proteomes" id="UP000019443"/>
    </source>
</evidence>
<dbReference type="EMBL" id="HG916855">
    <property type="protein sequence ID" value="CDM62572.1"/>
    <property type="molecule type" value="Genomic_DNA"/>
</dbReference>